<protein>
    <submittedName>
        <fullName evidence="1">Uncharacterized protein</fullName>
    </submittedName>
</protein>
<accession>A0ABP1A685</accession>
<sequence length="109" mass="12235">MISLKVAMRCGDTLLFCCQRMNEHRDNSLITSFGHRTSVPLQFAFLNRSGSDDFLLAPSAAHRLIKQKATWRRDPQPGTTWTWDQPGITGPLVGCDGLGERQEVVGYQK</sequence>
<dbReference type="EMBL" id="OZ023702">
    <property type="protein sequence ID" value="CAK9857995.1"/>
    <property type="molecule type" value="Genomic_DNA"/>
</dbReference>
<evidence type="ECO:0000313" key="1">
    <source>
        <dbReference type="EMBL" id="CAK9857995.1"/>
    </source>
</evidence>
<keyword evidence="2" id="KW-1185">Reference proteome</keyword>
<gene>
    <name evidence="1" type="ORF">CSSPJE1EN2_LOCUS990</name>
</gene>
<reference evidence="1 2" key="1">
    <citation type="submission" date="2024-03" db="EMBL/GenBank/DDBJ databases">
        <authorList>
            <consortium name="ELIXIR-Norway"/>
            <consortium name="Elixir Norway"/>
        </authorList>
    </citation>
    <scope>NUCLEOTIDE SEQUENCE [LARGE SCALE GENOMIC DNA]</scope>
</reference>
<evidence type="ECO:0000313" key="2">
    <source>
        <dbReference type="Proteomes" id="UP001497522"/>
    </source>
</evidence>
<dbReference type="Proteomes" id="UP001497522">
    <property type="component" value="Chromosome 1"/>
</dbReference>
<proteinExistence type="predicted"/>
<name>A0ABP1A685_9BRYO</name>
<organism evidence="1 2">
    <name type="scientific">Sphagnum jensenii</name>
    <dbReference type="NCBI Taxonomy" id="128206"/>
    <lineage>
        <taxon>Eukaryota</taxon>
        <taxon>Viridiplantae</taxon>
        <taxon>Streptophyta</taxon>
        <taxon>Embryophyta</taxon>
        <taxon>Bryophyta</taxon>
        <taxon>Sphagnophytina</taxon>
        <taxon>Sphagnopsida</taxon>
        <taxon>Sphagnales</taxon>
        <taxon>Sphagnaceae</taxon>
        <taxon>Sphagnum</taxon>
    </lineage>
</organism>